<feature type="domain" description="ELP1 alpha-solenoid" evidence="10">
    <location>
        <begin position="697"/>
        <end position="909"/>
    </location>
</feature>
<feature type="domain" description="ELP1 three-helical bundle" evidence="11">
    <location>
        <begin position="1094"/>
        <end position="1261"/>
    </location>
</feature>
<feature type="region of interest" description="Disordered" evidence="6">
    <location>
        <begin position="1275"/>
        <end position="1295"/>
    </location>
</feature>
<dbReference type="STRING" id="5078.A0A135LUA4"/>
<evidence type="ECO:0000256" key="6">
    <source>
        <dbReference type="SAM" id="MobiDB-lite"/>
    </source>
</evidence>
<evidence type="ECO:0000259" key="9">
    <source>
        <dbReference type="Pfam" id="PF23878"/>
    </source>
</evidence>
<evidence type="ECO:0000259" key="10">
    <source>
        <dbReference type="Pfam" id="PF23925"/>
    </source>
</evidence>
<dbReference type="Pfam" id="PF23936">
    <property type="entry name" value="HB_ELP1"/>
    <property type="match status" value="1"/>
</dbReference>
<gene>
    <name evidence="12" type="ORF">PGRI_088240</name>
</gene>
<dbReference type="Pfam" id="PF04762">
    <property type="entry name" value="Beta-prop_ELP1_1st"/>
    <property type="match status" value="1"/>
</dbReference>
<feature type="domain" description="ELP1 first N-terminal beta-propeller" evidence="7">
    <location>
        <begin position="1"/>
        <end position="369"/>
    </location>
</feature>
<keyword evidence="3 5" id="KW-0963">Cytoplasm</keyword>
<comment type="subcellular location">
    <subcellularLocation>
        <location evidence="5">Cytoplasm</location>
    </subcellularLocation>
    <subcellularLocation>
        <location evidence="5">Nucleus</location>
    </subcellularLocation>
</comment>
<keyword evidence="4" id="KW-0819">tRNA processing</keyword>
<dbReference type="RefSeq" id="XP_040651076.1">
    <property type="nucleotide sequence ID" value="XM_040796538.1"/>
</dbReference>
<dbReference type="PANTHER" id="PTHR12747">
    <property type="entry name" value="ELONGATOR COMPLEX PROTEIN 1"/>
    <property type="match status" value="1"/>
</dbReference>
<evidence type="ECO:0000313" key="13">
    <source>
        <dbReference type="Proteomes" id="UP000070168"/>
    </source>
</evidence>
<dbReference type="InterPro" id="IPR056167">
    <property type="entry name" value="A-sol_ELP1"/>
</dbReference>
<dbReference type="UniPathway" id="UPA00988"/>
<dbReference type="EMBL" id="LHQR01000026">
    <property type="protein sequence ID" value="KXG52540.1"/>
    <property type="molecule type" value="Genomic_DNA"/>
</dbReference>
<dbReference type="Pfam" id="PF23797">
    <property type="entry name" value="Beta-prop_ELP1_2nd"/>
    <property type="match status" value="1"/>
</dbReference>
<keyword evidence="5" id="KW-0539">Nucleus</keyword>
<dbReference type="SUPFAM" id="SSF82171">
    <property type="entry name" value="DPP6 N-terminal domain-like"/>
    <property type="match status" value="2"/>
</dbReference>
<dbReference type="GO" id="GO:0002926">
    <property type="term" value="P:tRNA wobble base 5-methoxycarbonylmethyl-2-thiouridinylation"/>
    <property type="evidence" value="ECO:0007669"/>
    <property type="project" value="TreeGrafter"/>
</dbReference>
<feature type="compositionally biased region" description="Low complexity" evidence="6">
    <location>
        <begin position="1174"/>
        <end position="1184"/>
    </location>
</feature>
<comment type="caution">
    <text evidence="12">The sequence shown here is derived from an EMBL/GenBank/DDBJ whole genome shotgun (WGS) entry which is preliminary data.</text>
</comment>
<feature type="domain" description="ELP1 TPR" evidence="9">
    <location>
        <begin position="918"/>
        <end position="1078"/>
    </location>
</feature>
<dbReference type="InterPro" id="IPR056165">
    <property type="entry name" value="Beta-prop_ELP1_2nd"/>
</dbReference>
<keyword evidence="13" id="KW-1185">Reference proteome</keyword>
<reference evidence="12 13" key="1">
    <citation type="journal article" date="2016" name="BMC Genomics">
        <title>Genome sequencing and secondary metabolism of the postharvest pathogen Penicillium griseofulvum.</title>
        <authorList>
            <person name="Banani H."/>
            <person name="Marcet-Houben M."/>
            <person name="Ballester A.R."/>
            <person name="Abbruscato P."/>
            <person name="Gonzalez-Candelas L."/>
            <person name="Gabaldon T."/>
            <person name="Spadaro D."/>
        </authorList>
    </citation>
    <scope>NUCLEOTIDE SEQUENCE [LARGE SCALE GENOMIC DNA]</scope>
    <source>
        <strain evidence="12 13">PG3</strain>
    </source>
</reference>
<dbReference type="GO" id="GO:0005829">
    <property type="term" value="C:cytosol"/>
    <property type="evidence" value="ECO:0007669"/>
    <property type="project" value="TreeGrafter"/>
</dbReference>
<dbReference type="InterPro" id="IPR056169">
    <property type="entry name" value="HB_ELP1"/>
</dbReference>
<evidence type="ECO:0000313" key="12">
    <source>
        <dbReference type="EMBL" id="KXG52540.1"/>
    </source>
</evidence>
<feature type="domain" description="ELP1 N-terminal second beta-propeller" evidence="8">
    <location>
        <begin position="407"/>
        <end position="673"/>
    </location>
</feature>
<dbReference type="PANTHER" id="PTHR12747:SF0">
    <property type="entry name" value="ELONGATOR COMPLEX PROTEIN 1"/>
    <property type="match status" value="1"/>
</dbReference>
<comment type="similarity">
    <text evidence="2 5">Belongs to the ELP1/IKA1 family.</text>
</comment>
<dbReference type="GO" id="GO:0000049">
    <property type="term" value="F:tRNA binding"/>
    <property type="evidence" value="ECO:0007669"/>
    <property type="project" value="TreeGrafter"/>
</dbReference>
<dbReference type="GO" id="GO:0005634">
    <property type="term" value="C:nucleus"/>
    <property type="evidence" value="ECO:0007669"/>
    <property type="project" value="UniProtKB-SubCell"/>
</dbReference>
<dbReference type="PIRSF" id="PIRSF017233">
    <property type="entry name" value="IKAP"/>
    <property type="match status" value="1"/>
</dbReference>
<dbReference type="Proteomes" id="UP000070168">
    <property type="component" value="Unassembled WGS sequence"/>
</dbReference>
<evidence type="ECO:0000259" key="11">
    <source>
        <dbReference type="Pfam" id="PF23936"/>
    </source>
</evidence>
<organism evidence="12 13">
    <name type="scientific">Penicillium patulum</name>
    <name type="common">Penicillium griseofulvum</name>
    <dbReference type="NCBI Taxonomy" id="5078"/>
    <lineage>
        <taxon>Eukaryota</taxon>
        <taxon>Fungi</taxon>
        <taxon>Dikarya</taxon>
        <taxon>Ascomycota</taxon>
        <taxon>Pezizomycotina</taxon>
        <taxon>Eurotiomycetes</taxon>
        <taxon>Eurotiomycetidae</taxon>
        <taxon>Eurotiales</taxon>
        <taxon>Aspergillaceae</taxon>
        <taxon>Penicillium</taxon>
    </lineage>
</organism>
<evidence type="ECO:0000256" key="3">
    <source>
        <dbReference type="ARBA" id="ARBA00022490"/>
    </source>
</evidence>
<evidence type="ECO:0000256" key="4">
    <source>
        <dbReference type="ARBA" id="ARBA00022694"/>
    </source>
</evidence>
<protein>
    <recommendedName>
        <fullName evidence="5">Elongator complex protein 1</fullName>
    </recommendedName>
</protein>
<accession>A0A135LUA4</accession>
<evidence type="ECO:0000259" key="8">
    <source>
        <dbReference type="Pfam" id="PF23797"/>
    </source>
</evidence>
<dbReference type="Pfam" id="PF23878">
    <property type="entry name" value="TPR_ELP1"/>
    <property type="match status" value="1"/>
</dbReference>
<dbReference type="Pfam" id="PF23925">
    <property type="entry name" value="A-sol_ELP1"/>
    <property type="match status" value="1"/>
</dbReference>
<comment type="function">
    <text evidence="5">Component of the elongator complex which is required for multiple tRNA modifications, including mcm5U (5-methoxycarbonylmethyl uridine), mcm5s2U (5-methoxycarbonylmethyl-2-thiouridine), and ncm5U (5-carbamoylmethyl uridine). The elongator complex catalyzes formation of carboxymethyluridine in the wobble base at position 34 in tRNAs.</text>
</comment>
<evidence type="ECO:0000259" key="7">
    <source>
        <dbReference type="Pfam" id="PF04762"/>
    </source>
</evidence>
<evidence type="ECO:0000256" key="1">
    <source>
        <dbReference type="ARBA" id="ARBA00005043"/>
    </source>
</evidence>
<feature type="region of interest" description="Disordered" evidence="6">
    <location>
        <begin position="1171"/>
        <end position="1204"/>
    </location>
</feature>
<name>A0A135LUA4_PENPA</name>
<dbReference type="InterPro" id="IPR056166">
    <property type="entry name" value="TPR_ELP1"/>
</dbReference>
<feature type="compositionally biased region" description="Acidic residues" evidence="6">
    <location>
        <begin position="1280"/>
        <end position="1289"/>
    </location>
</feature>
<dbReference type="InterPro" id="IPR056164">
    <property type="entry name" value="Beta-prop_ELP1_1st"/>
</dbReference>
<evidence type="ECO:0000256" key="5">
    <source>
        <dbReference type="PIRNR" id="PIRNR017233"/>
    </source>
</evidence>
<dbReference type="GeneID" id="63711838"/>
<dbReference type="OMA" id="WRESLYC"/>
<sequence length="1336" mass="148802">MRNLKNVRLTETQIEGDLPLTATAWDTTSDSVVCTFGPAENNAIIEVRRKRLEITSTDPLSPEAFECIASWDAPCPLPDLECDRVLSLHYFADNLTICLVLEGGDIIVVREEPLPGEDKIEIVGSVDVGITAAAWSPDEEMLVLTTRAQTFLYMTRDFENVADITFAHSDLQSSQHVSVGWGKKETQFQGKRAKALRDPTVPEKIDQGILSSQDDGSTTITWRGDGAYVAVNSVEAETRRVIRVYSREGTLDSVSEPVDGLEGALSWRPSGSLIAGIQRFEDRIDVVFFERNGLRHGEFSLRLSEEEMKSWASRIHLAWNVDSTVLAVKFQDRVQFWTTGNYHWYLKQEVPIAVGTNSSLPYSFEWHQEKTLRFVAGSPGSILDADYVFDINHGSTSIPDDAGAVAVIDGKTLKLTPLRMAGVPPPMAHNELALESNAIDVAFSKSGSRIAVLMSDRLSVYLWSLKSRPVPVPILESSYPLSDALTSRPRQIAFLNENEVYVLKDNGPNSSCIERTILDTRKTESVYQAADSEQLASIFAGIGHQALWFSHARQPVRPVSYSSIEVSSSGNLDIVPWAESPNVDSHWARVVSISEDERILIAMTRTGALYANKRVLARNCTSFLVTPSHLLYTTSAHLLKFVHLNHVDEMEVPEDTPETDERCRSIERGSRLVSVIPSIFAVVLQAPRGNIETIFPRALVLAGIRTFIDQKKYRSAFLACRSQMVDLNILHDYAPEQFMENITLFIDQVKKIDYIDDFLSRLSEDDVSQTLYKDTLKISKNVSAAVAQPDGLTVPSVPKPGKKESKINTICDAFLAALQNRVDTNLQNLITAHVCKSPPDMEAGLGLVAGLRTQHPEQAEDAIAHMCFLTDAHRLYSHALGVYDLELTLLVAQQAQMDPREYLPFLRKLQQLPETRRQFEIDNHLTRFEKALGHLYTLNAHDEISAYVVKHVLYKEALELYKYQTEQQREITELYADYLQDQSKYKDAAIAYESLELYESAYKCFNLAHKWRESLYCAMMASLSEEDLAAHISALVTTLVDENKDYVSAATIYADHLNDIVTAARLLCRGSKFADAARLLTLHGKKSQVPEIVDSGLAEAMGNMTDLLADCKSQLNAQVPRLSELRQLRAADPLAFYGGDPTGGDTGVDIPDNVSLAPTDASTLAGRSMFTRYTGNTGKTGKTGMSRHTSKTRRREERKRARGKKGTVYEEEYLVNSIRRLMERVNSSVAETETLVDALLRRGMRERATAVEKALQEVLTMCADCRDEVFEVPASNAKNEDEEDEENDVEPINPPIYGGRGANVLRESIAIVEGGGAARVKEIPVVKEMKKSSLLA</sequence>
<dbReference type="OrthoDB" id="40048at2759"/>
<evidence type="ECO:0000256" key="2">
    <source>
        <dbReference type="ARBA" id="ARBA00006086"/>
    </source>
</evidence>
<comment type="pathway">
    <text evidence="1">tRNA modification; 5-methoxycarbonylmethyl-2-thiouridine-tRNA biosynthesis.</text>
</comment>
<dbReference type="GO" id="GO:0033588">
    <property type="term" value="C:elongator holoenzyme complex"/>
    <property type="evidence" value="ECO:0007669"/>
    <property type="project" value="InterPro"/>
</dbReference>
<dbReference type="InterPro" id="IPR006849">
    <property type="entry name" value="Elp1"/>
</dbReference>
<proteinExistence type="inferred from homology"/>